<gene>
    <name evidence="2" type="ORF">Vafri_8621</name>
</gene>
<reference evidence="2" key="1">
    <citation type="journal article" date="2021" name="Proc. Natl. Acad. Sci. U.S.A.">
        <title>Three genomes in the algal genus Volvox reveal the fate of a haploid sex-determining region after a transition to homothallism.</title>
        <authorList>
            <person name="Yamamoto K."/>
            <person name="Hamaji T."/>
            <person name="Kawai-Toyooka H."/>
            <person name="Matsuzaki R."/>
            <person name="Takahashi F."/>
            <person name="Nishimura Y."/>
            <person name="Kawachi M."/>
            <person name="Noguchi H."/>
            <person name="Minakuchi Y."/>
            <person name="Umen J.G."/>
            <person name="Toyoda A."/>
            <person name="Nozaki H."/>
        </authorList>
    </citation>
    <scope>NUCLEOTIDE SEQUENCE</scope>
    <source>
        <strain evidence="2">NIES-3780</strain>
    </source>
</reference>
<proteinExistence type="predicted"/>
<dbReference type="InterPro" id="IPR050210">
    <property type="entry name" value="tRNA_Adenine-N(6)_MTase"/>
</dbReference>
<dbReference type="GO" id="GO:0008168">
    <property type="term" value="F:methyltransferase activity"/>
    <property type="evidence" value="ECO:0007669"/>
    <property type="project" value="InterPro"/>
</dbReference>
<evidence type="ECO:0000313" key="2">
    <source>
        <dbReference type="EMBL" id="GIL52853.1"/>
    </source>
</evidence>
<name>A0A8J4B3D4_9CHLO</name>
<keyword evidence="3" id="KW-1185">Reference proteome</keyword>
<dbReference type="EMBL" id="BNCO01000014">
    <property type="protein sequence ID" value="GIL52853.1"/>
    <property type="molecule type" value="Genomic_DNA"/>
</dbReference>
<dbReference type="InterPro" id="IPR002052">
    <property type="entry name" value="DNA_methylase_N6_adenine_CS"/>
</dbReference>
<feature type="compositionally biased region" description="Basic residues" evidence="1">
    <location>
        <begin position="438"/>
        <end position="448"/>
    </location>
</feature>
<dbReference type="GO" id="GO:0003676">
    <property type="term" value="F:nucleic acid binding"/>
    <property type="evidence" value="ECO:0007669"/>
    <property type="project" value="InterPro"/>
</dbReference>
<comment type="caution">
    <text evidence="2">The sequence shown here is derived from an EMBL/GenBank/DDBJ whole genome shotgun (WGS) entry which is preliminary data.</text>
</comment>
<accession>A0A8J4B3D4</accession>
<dbReference type="Proteomes" id="UP000747399">
    <property type="component" value="Unassembled WGS sequence"/>
</dbReference>
<evidence type="ECO:0008006" key="4">
    <source>
        <dbReference type="Google" id="ProtNLM"/>
    </source>
</evidence>
<feature type="region of interest" description="Disordered" evidence="1">
    <location>
        <begin position="434"/>
        <end position="464"/>
    </location>
</feature>
<organism evidence="2 3">
    <name type="scientific">Volvox africanus</name>
    <dbReference type="NCBI Taxonomy" id="51714"/>
    <lineage>
        <taxon>Eukaryota</taxon>
        <taxon>Viridiplantae</taxon>
        <taxon>Chlorophyta</taxon>
        <taxon>core chlorophytes</taxon>
        <taxon>Chlorophyceae</taxon>
        <taxon>CS clade</taxon>
        <taxon>Chlamydomonadales</taxon>
        <taxon>Volvocaceae</taxon>
        <taxon>Volvox</taxon>
    </lineage>
</organism>
<dbReference type="SUPFAM" id="SSF53335">
    <property type="entry name" value="S-adenosyl-L-methionine-dependent methyltransferases"/>
    <property type="match status" value="1"/>
</dbReference>
<evidence type="ECO:0000256" key="1">
    <source>
        <dbReference type="SAM" id="MobiDB-lite"/>
    </source>
</evidence>
<sequence>MLSPSKFRSQTKQLTCVNGKLKLTCIICAHTISAKLDHDKPPEERRKPFKFRHFIVYQDRCALKVGTDAMLLGSWTPPPLQPPPPSRCPGRTRSILDIGTGTGVLALMMSQKTATATPTHGAATATIATAAVTAAANAASAGSSPTAAVIGASSVASVVNSRLHVTNHPAADTDPADIPVAAAVSTCPDTSGSTGGSSNNANSGSAAGSGGWPRDRGSVRIVAIDVDAEACDQAAENAALSPWANRIKVLHCSLQQLAVAAAAGAEPADGTALLANDGFGCERCQDAEGLSGPGQGLTFAAEDLGPFDLIITNPPYFVDSSKPIQGRAARASARHADVSLPFEDLAASCAALLTPGGIMCVILPPAEARQFVGVAAACGLVMVELLKVYTTPEDSQARRHLMKLQRAADLERKSLGVPFSPSISTLVINGPKEYRQSQKQHHHYQHQQHHQDAQQPQLQKQRPWEQHLDAAAWETAKAEDLGITAAATSATSTTSAALSTTHPRPAATSRRFTEAYLALTSNFHHPAFLEKLNET</sequence>
<dbReference type="Gene3D" id="3.40.50.150">
    <property type="entry name" value="Vaccinia Virus protein VP39"/>
    <property type="match status" value="2"/>
</dbReference>
<dbReference type="PROSITE" id="PS00092">
    <property type="entry name" value="N6_MTASE"/>
    <property type="match status" value="1"/>
</dbReference>
<protein>
    <recommendedName>
        <fullName evidence="4">Methyltransferase small domain-containing protein</fullName>
    </recommendedName>
</protein>
<dbReference type="PANTHER" id="PTHR47739:SF1">
    <property type="entry name" value="TRNA1(VAL) (ADENINE(37)-N6)-METHYLTRANSFERASE"/>
    <property type="match status" value="1"/>
</dbReference>
<dbReference type="GO" id="GO:0032259">
    <property type="term" value="P:methylation"/>
    <property type="evidence" value="ECO:0007669"/>
    <property type="project" value="InterPro"/>
</dbReference>
<dbReference type="PANTHER" id="PTHR47739">
    <property type="entry name" value="TRNA1(VAL) (ADENINE(37)-N6)-METHYLTRANSFERASE"/>
    <property type="match status" value="1"/>
</dbReference>
<evidence type="ECO:0000313" key="3">
    <source>
        <dbReference type="Proteomes" id="UP000747399"/>
    </source>
</evidence>
<feature type="region of interest" description="Disordered" evidence="1">
    <location>
        <begin position="186"/>
        <end position="213"/>
    </location>
</feature>
<dbReference type="InterPro" id="IPR029063">
    <property type="entry name" value="SAM-dependent_MTases_sf"/>
</dbReference>
<dbReference type="AlphaFoldDB" id="A0A8J4B3D4"/>
<feature type="compositionally biased region" description="Low complexity" evidence="1">
    <location>
        <begin position="190"/>
        <end position="206"/>
    </location>
</feature>